<dbReference type="Gene3D" id="1.10.510.10">
    <property type="entry name" value="Transferase(Phosphotransferase) domain 1"/>
    <property type="match status" value="2"/>
</dbReference>
<feature type="region of interest" description="Disordered" evidence="3">
    <location>
        <begin position="1222"/>
        <end position="1571"/>
    </location>
</feature>
<feature type="compositionally biased region" description="Basic and acidic residues" evidence="3">
    <location>
        <begin position="1263"/>
        <end position="1274"/>
    </location>
</feature>
<dbReference type="SUPFAM" id="SSF56112">
    <property type="entry name" value="Protein kinase-like (PK-like)"/>
    <property type="match status" value="2"/>
</dbReference>
<protein>
    <recommendedName>
        <fullName evidence="4">Protein kinase domain-containing protein</fullName>
    </recommendedName>
</protein>
<evidence type="ECO:0000256" key="1">
    <source>
        <dbReference type="ARBA" id="ARBA00022741"/>
    </source>
</evidence>
<evidence type="ECO:0000256" key="3">
    <source>
        <dbReference type="SAM" id="MobiDB-lite"/>
    </source>
</evidence>
<dbReference type="PANTHER" id="PTHR24418">
    <property type="entry name" value="TYROSINE-PROTEIN KINASE"/>
    <property type="match status" value="1"/>
</dbReference>
<dbReference type="InterPro" id="IPR050198">
    <property type="entry name" value="Non-receptor_tyrosine_kinases"/>
</dbReference>
<feature type="compositionally biased region" description="Pro residues" evidence="3">
    <location>
        <begin position="1601"/>
        <end position="1610"/>
    </location>
</feature>
<feature type="domain" description="Protein kinase" evidence="4">
    <location>
        <begin position="521"/>
        <end position="827"/>
    </location>
</feature>
<dbReference type="Pfam" id="PF07714">
    <property type="entry name" value="PK_Tyr_Ser-Thr"/>
    <property type="match status" value="2"/>
</dbReference>
<dbReference type="GO" id="GO:0004672">
    <property type="term" value="F:protein kinase activity"/>
    <property type="evidence" value="ECO:0007669"/>
    <property type="project" value="InterPro"/>
</dbReference>
<feature type="compositionally biased region" description="Polar residues" evidence="3">
    <location>
        <begin position="1343"/>
        <end position="1352"/>
    </location>
</feature>
<evidence type="ECO:0000313" key="6">
    <source>
        <dbReference type="Proteomes" id="UP000005408"/>
    </source>
</evidence>
<feature type="domain" description="Protein kinase" evidence="4">
    <location>
        <begin position="824"/>
        <end position="1185"/>
    </location>
</feature>
<organism evidence="5 6">
    <name type="scientific">Magallana gigas</name>
    <name type="common">Pacific oyster</name>
    <name type="synonym">Crassostrea gigas</name>
    <dbReference type="NCBI Taxonomy" id="29159"/>
    <lineage>
        <taxon>Eukaryota</taxon>
        <taxon>Metazoa</taxon>
        <taxon>Spiralia</taxon>
        <taxon>Lophotrochozoa</taxon>
        <taxon>Mollusca</taxon>
        <taxon>Bivalvia</taxon>
        <taxon>Autobranchia</taxon>
        <taxon>Pteriomorphia</taxon>
        <taxon>Ostreida</taxon>
        <taxon>Ostreoidea</taxon>
        <taxon>Ostreidae</taxon>
        <taxon>Magallana</taxon>
    </lineage>
</organism>
<evidence type="ECO:0000313" key="5">
    <source>
        <dbReference type="EnsemblMetazoa" id="G3263.1:cds"/>
    </source>
</evidence>
<dbReference type="EnsemblMetazoa" id="G3263.1">
    <property type="protein sequence ID" value="G3263.1:cds"/>
    <property type="gene ID" value="G3263"/>
</dbReference>
<feature type="compositionally biased region" description="Basic and acidic residues" evidence="3">
    <location>
        <begin position="1237"/>
        <end position="1246"/>
    </location>
</feature>
<dbReference type="InterPro" id="IPR011009">
    <property type="entry name" value="Kinase-like_dom_sf"/>
</dbReference>
<sequence>MAKLLDLCSNDETLICWYRNALCSRAKALPDCPPAETWEINRECGERKTIEMFKSKIFKKKPKNKKEKDTASSNPDTKDIVYDDIPSVTPPVLPRTPIPKQPIKNATTRKIFSRDAIGDLPLQHVSSNRRMEDLDDDEYGYTTGGAIYNKQKKKKMGLEETFLDAQDFVPYRKESHNPMISRFFFSPKGDYAHMSVAKVYQEIDNLQGDDQQDLKKFITVHLLPSLKLDNKIADVFVLLSCKNKYVRSICIQELTEMILEIDHRRFSREDLMNLYETGTVQLFTAITETKKTFSIFQPLIQLGIMFNCFIYLKAVEAMDDWIACIRRVMNTVQSKTKRVMERSDPDVRVFAKTAHCIFGLENVDLDDSLLLGEDVDDFLPEFSREDGDIYIEGLAALFHTGNLILRQQSKLKAGVQKLVRMSSFMNGSNDDGMVKWSSCLLGQFVVRILQKEHHDVKQDVLDRCEDQICSILKSDSFQSDGFNFSHCLLFHHNDRVRSRYRDIAKTKGVQESKAATEIHIQTLLNKFGLNFESSTPESQLNSILERKQCIFSDVEASITIIYEAFPMESADVNMYDNTQITKGPSSESQYRIENMENELEVLKEVESEDFHINVARLLAFNQSLPRFYIKERLPGDNLQRRLLEAREKGKIIPIVDLIRIIIQAVRAVIYVHNQGCLLRDITTASYGCTVSDDGYFLKLKNFEMAARPSDLPDGGIISGVIDMDFKGVPIRWAAPESLLGGHYSIFSDVWSVNILADEILNYAAWPYSDISDADINDMVTHIVFTHLKPQGFNRPRRVQGLILEGLATVPEQRLKLEALRERLLEILDNIDGGNSYSLYDTYSGVEGSRTKTYDIPPLTERQKQANSVYERGIPASIQRYRELEDPITAFSLEVAEHNSRLKEQTGLELIEISSDDNYKIESEDKMNKIKVMERVTDDFLKFTYNKLNEIDSSKMCVEPWPPSKSGSADGYKLHYSFPRSTHLLDVVLHKDRGETIGPYIELLYELANHVDSFHSAGWIFRCLRAKNVWILESQKRQQSIVVPKFGKYRTIVSSDFDAHLEQIKVDSREEMEGVQWLPIEAIKAGLYSKESDVYAFGMVTWEVMTAFGQEGVVYDQDEERELSCIPFNYQQSENILQHLIEGYIPEKPMKCPDWFYQEVTRPCLLHQKIDRPSMKTVLQILQTRLRKTLPRQILSLPPSVPPELHDVYEDADILYEDDYEGWGDVYTSPNSSDDEESIKPVEDDKANSPVVKRKPPPPPQINMDKKDFHADGRRRPPPPLPPLPQKPSKIASDMADRSVPPVPRRDRDTSNPPESKDDKGYKTCPSVLKRPPVVLREKKEDSANPSDVNSCKSLPLPMTPPQSNENKVEDQDVYASQINPISQQQTKDALNSAKKLPLPPKPPKPSKPNSTDANPKIDLGKDESSNTTALPVSPRNIPQKHDEKSPEQLSVSPNENQSASCGPKTKTDQSNSSDSVYKGSDFYGTVPSMMSDDMRETFKGSDFNSSDNMSIGLKDTHKGSDFNSSNNLGDTHKGSDIERTVRATKDKSIGTEPTSAIKTKPKVFPKPKPKPTFYVNEQEWKADDISTPVYVNQNQPGTKPAVPPRKPLNK</sequence>
<feature type="compositionally biased region" description="Basic and acidic residues" evidence="3">
    <location>
        <begin position="1303"/>
        <end position="1321"/>
    </location>
</feature>
<feature type="compositionally biased region" description="Basic and acidic residues" evidence="3">
    <location>
        <begin position="66"/>
        <end position="81"/>
    </location>
</feature>
<feature type="compositionally biased region" description="Polar residues" evidence="3">
    <location>
        <begin position="1447"/>
        <end position="1460"/>
    </location>
</feature>
<dbReference type="InterPro" id="IPR000719">
    <property type="entry name" value="Prot_kinase_dom"/>
</dbReference>
<dbReference type="GO" id="GO:0005524">
    <property type="term" value="F:ATP binding"/>
    <property type="evidence" value="ECO:0007669"/>
    <property type="project" value="UniProtKB-KW"/>
</dbReference>
<feature type="compositionally biased region" description="Basic residues" evidence="3">
    <location>
        <begin position="1559"/>
        <end position="1569"/>
    </location>
</feature>
<feature type="region of interest" description="Disordered" evidence="3">
    <location>
        <begin position="1588"/>
        <end position="1610"/>
    </location>
</feature>
<keyword evidence="1" id="KW-0547">Nucleotide-binding</keyword>
<proteinExistence type="predicted"/>
<feature type="compositionally biased region" description="Polar residues" evidence="3">
    <location>
        <begin position="1374"/>
        <end position="1388"/>
    </location>
</feature>
<feature type="region of interest" description="Disordered" evidence="3">
    <location>
        <begin position="61"/>
        <end position="85"/>
    </location>
</feature>
<keyword evidence="2" id="KW-0067">ATP-binding</keyword>
<feature type="compositionally biased region" description="Pro residues" evidence="3">
    <location>
        <begin position="1397"/>
        <end position="1406"/>
    </location>
</feature>
<feature type="compositionally biased region" description="Basic and acidic residues" evidence="3">
    <location>
        <begin position="1530"/>
        <end position="1549"/>
    </location>
</feature>
<dbReference type="PROSITE" id="PS50011">
    <property type="entry name" value="PROTEIN_KINASE_DOM"/>
    <property type="match status" value="2"/>
</dbReference>
<evidence type="ECO:0000256" key="2">
    <source>
        <dbReference type="ARBA" id="ARBA00022840"/>
    </source>
</evidence>
<name>A0A8W8MJN4_MAGGI</name>
<keyword evidence="6" id="KW-1185">Reference proteome</keyword>
<dbReference type="InterPro" id="IPR001245">
    <property type="entry name" value="Ser-Thr/Tyr_kinase_cat_dom"/>
</dbReference>
<reference evidence="5" key="1">
    <citation type="submission" date="2022-08" db="UniProtKB">
        <authorList>
            <consortium name="EnsemblMetazoa"/>
        </authorList>
    </citation>
    <scope>IDENTIFICATION</scope>
    <source>
        <strain evidence="5">05x7-T-G4-1.051#20</strain>
    </source>
</reference>
<accession>A0A8W8MJN4</accession>
<evidence type="ECO:0000259" key="4">
    <source>
        <dbReference type="PROSITE" id="PS50011"/>
    </source>
</evidence>
<dbReference type="Proteomes" id="UP000005408">
    <property type="component" value="Unassembled WGS sequence"/>
</dbReference>